<proteinExistence type="inferred from homology"/>
<dbReference type="EMBL" id="CAFBMJ010000040">
    <property type="protein sequence ID" value="CAB4901709.1"/>
    <property type="molecule type" value="Genomic_DNA"/>
</dbReference>
<evidence type="ECO:0000256" key="6">
    <source>
        <dbReference type="ARBA" id="ARBA00022832"/>
    </source>
</evidence>
<name>A0A6J7GED3_9ZZZZ</name>
<keyword evidence="4" id="KW-0444">Lipid biosynthesis</keyword>
<dbReference type="PANTHER" id="PTHR31155:SF9">
    <property type="entry name" value="STEAROYL-[ACYL-CARRIER-PROTEIN] 9-DESATURASE 7, CHLOROPLASTIC"/>
    <property type="match status" value="1"/>
</dbReference>
<dbReference type="GO" id="GO:0046872">
    <property type="term" value="F:metal ion binding"/>
    <property type="evidence" value="ECO:0007669"/>
    <property type="project" value="UniProtKB-KW"/>
</dbReference>
<accession>A0A6J7GED3</accession>
<dbReference type="InterPro" id="IPR005067">
    <property type="entry name" value="Fatty_acid_desaturase-2"/>
</dbReference>
<keyword evidence="5" id="KW-0479">Metal-binding</keyword>
<evidence type="ECO:0000256" key="10">
    <source>
        <dbReference type="ARBA" id="ARBA00023160"/>
    </source>
</evidence>
<dbReference type="InterPro" id="IPR012348">
    <property type="entry name" value="RNR-like"/>
</dbReference>
<gene>
    <name evidence="11" type="ORF">UFOPK3573_00680</name>
</gene>
<dbReference type="Gene3D" id="1.10.620.20">
    <property type="entry name" value="Ribonucleotide Reductase, subunit A"/>
    <property type="match status" value="1"/>
</dbReference>
<dbReference type="GO" id="GO:0045300">
    <property type="term" value="F:stearoyl-[ACP] desaturase activity"/>
    <property type="evidence" value="ECO:0007669"/>
    <property type="project" value="InterPro"/>
</dbReference>
<evidence type="ECO:0000256" key="9">
    <source>
        <dbReference type="ARBA" id="ARBA00023098"/>
    </source>
</evidence>
<dbReference type="PIRSF" id="PIRSF000346">
    <property type="entry name" value="Dlt9_acylACP_des"/>
    <property type="match status" value="1"/>
</dbReference>
<evidence type="ECO:0000256" key="8">
    <source>
        <dbReference type="ARBA" id="ARBA00023004"/>
    </source>
</evidence>
<keyword evidence="8" id="KW-0408">Iron</keyword>
<sequence>MSEGRVAVMNQEQLLIELEPVAAKLYERHQGVAKEWFPHEMVPYSRGKDFEPGKQWVPEDADFGGGDTEIDEAVRAALFVNLLTEDNLPYYFRDIDRLFGSDTAFGEWARNWTAEEGRHSIVMRDYFTVTRAVDPIALERARMIQVRGGQVPTPHDAFEALAYVSMQELATRISHRNTGKLMKDELGTAIMSRVGNDENLHYLFYRDLTAAALEVDPSSTVMGIERAVRTFSMPGLGIPDFDRLSKEIAKAGIYDLQIHHDQILEPVIMRHWKLESVTGLSDEAEAARDSLFKRMARIAKVGKRMASDHATV</sequence>
<comment type="cofactor">
    <cofactor evidence="1">
        <name>Fe(2+)</name>
        <dbReference type="ChEBI" id="CHEBI:29033"/>
    </cofactor>
</comment>
<comment type="similarity">
    <text evidence="2">Belongs to the fatty acid desaturase type 2 family.</text>
</comment>
<dbReference type="GO" id="GO:0006633">
    <property type="term" value="P:fatty acid biosynthetic process"/>
    <property type="evidence" value="ECO:0007669"/>
    <property type="project" value="UniProtKB-KW"/>
</dbReference>
<dbReference type="PANTHER" id="PTHR31155">
    <property type="entry name" value="ACYL- ACYL-CARRIER-PROTEIN DESATURASE-RELATED"/>
    <property type="match status" value="1"/>
</dbReference>
<dbReference type="GO" id="GO:0005829">
    <property type="term" value="C:cytosol"/>
    <property type="evidence" value="ECO:0007669"/>
    <property type="project" value="TreeGrafter"/>
</dbReference>
<evidence type="ECO:0000313" key="11">
    <source>
        <dbReference type="EMBL" id="CAB4901709.1"/>
    </source>
</evidence>
<comment type="subunit">
    <text evidence="3">Homodimer.</text>
</comment>
<organism evidence="11">
    <name type="scientific">freshwater metagenome</name>
    <dbReference type="NCBI Taxonomy" id="449393"/>
    <lineage>
        <taxon>unclassified sequences</taxon>
        <taxon>metagenomes</taxon>
        <taxon>ecological metagenomes</taxon>
    </lineage>
</organism>
<dbReference type="Pfam" id="PF03405">
    <property type="entry name" value="FA_desaturase_2"/>
    <property type="match status" value="1"/>
</dbReference>
<evidence type="ECO:0000256" key="7">
    <source>
        <dbReference type="ARBA" id="ARBA00023002"/>
    </source>
</evidence>
<protein>
    <submittedName>
        <fullName evidence="11">Unannotated protein</fullName>
    </submittedName>
</protein>
<evidence type="ECO:0000256" key="4">
    <source>
        <dbReference type="ARBA" id="ARBA00022516"/>
    </source>
</evidence>
<keyword evidence="9" id="KW-0443">Lipid metabolism</keyword>
<dbReference type="AlphaFoldDB" id="A0A6J7GED3"/>
<evidence type="ECO:0000256" key="3">
    <source>
        <dbReference type="ARBA" id="ARBA00011738"/>
    </source>
</evidence>
<dbReference type="InterPro" id="IPR009078">
    <property type="entry name" value="Ferritin-like_SF"/>
</dbReference>
<keyword evidence="7" id="KW-0560">Oxidoreductase</keyword>
<keyword evidence="10" id="KW-0275">Fatty acid biosynthesis</keyword>
<evidence type="ECO:0000256" key="5">
    <source>
        <dbReference type="ARBA" id="ARBA00022723"/>
    </source>
</evidence>
<dbReference type="SUPFAM" id="SSF47240">
    <property type="entry name" value="Ferritin-like"/>
    <property type="match status" value="1"/>
</dbReference>
<evidence type="ECO:0000256" key="2">
    <source>
        <dbReference type="ARBA" id="ARBA00008749"/>
    </source>
</evidence>
<keyword evidence="6" id="KW-0276">Fatty acid metabolism</keyword>
<reference evidence="11" key="1">
    <citation type="submission" date="2020-05" db="EMBL/GenBank/DDBJ databases">
        <authorList>
            <person name="Chiriac C."/>
            <person name="Salcher M."/>
            <person name="Ghai R."/>
            <person name="Kavagutti S V."/>
        </authorList>
    </citation>
    <scope>NUCLEOTIDE SEQUENCE</scope>
</reference>
<evidence type="ECO:0000256" key="1">
    <source>
        <dbReference type="ARBA" id="ARBA00001954"/>
    </source>
</evidence>